<evidence type="ECO:0000259" key="2">
    <source>
        <dbReference type="Pfam" id="PF07786"/>
    </source>
</evidence>
<feature type="domain" description="Heparan-alpha-glucosaminide N-acetyltransferase catalytic" evidence="2">
    <location>
        <begin position="21"/>
        <end position="233"/>
    </location>
</feature>
<reference evidence="3" key="1">
    <citation type="submission" date="2023-01" db="EMBL/GenBank/DDBJ databases">
        <title>Draft genome sequence of Nocardiopsis sp. LSu2-4 isolated from halophytes.</title>
        <authorList>
            <person name="Duangmal K."/>
            <person name="Chantavorakit T."/>
        </authorList>
    </citation>
    <scope>NUCLEOTIDE SEQUENCE</scope>
    <source>
        <strain evidence="3">LSu2-4</strain>
    </source>
</reference>
<dbReference type="PANTHER" id="PTHR30590">
    <property type="entry name" value="INNER MEMBRANE PROTEIN"/>
    <property type="match status" value="1"/>
</dbReference>
<keyword evidence="1" id="KW-1133">Transmembrane helix</keyword>
<feature type="transmembrane region" description="Helical" evidence="1">
    <location>
        <begin position="69"/>
        <end position="87"/>
    </location>
</feature>
<name>A0ABT4TUA9_9ACTN</name>
<dbReference type="RefSeq" id="WP_270680451.1">
    <property type="nucleotide sequence ID" value="NZ_JAQFWP010000064.1"/>
</dbReference>
<dbReference type="Proteomes" id="UP001165685">
    <property type="component" value="Unassembled WGS sequence"/>
</dbReference>
<dbReference type="EMBL" id="JAQFWP010000064">
    <property type="protein sequence ID" value="MDA2807829.1"/>
    <property type="molecule type" value="Genomic_DNA"/>
</dbReference>
<evidence type="ECO:0000313" key="4">
    <source>
        <dbReference type="Proteomes" id="UP001165685"/>
    </source>
</evidence>
<organism evidence="3 4">
    <name type="scientific">Nocardiopsis suaedae</name>
    <dbReference type="NCBI Taxonomy" id="3018444"/>
    <lineage>
        <taxon>Bacteria</taxon>
        <taxon>Bacillati</taxon>
        <taxon>Actinomycetota</taxon>
        <taxon>Actinomycetes</taxon>
        <taxon>Streptosporangiales</taxon>
        <taxon>Nocardiopsidaceae</taxon>
        <taxon>Nocardiopsis</taxon>
    </lineage>
</organism>
<dbReference type="InterPro" id="IPR052529">
    <property type="entry name" value="Bact_Transport_Assoc"/>
</dbReference>
<feature type="transmembrane region" description="Helical" evidence="1">
    <location>
        <begin position="186"/>
        <end position="207"/>
    </location>
</feature>
<feature type="transmembrane region" description="Helical" evidence="1">
    <location>
        <begin position="337"/>
        <end position="360"/>
    </location>
</feature>
<accession>A0ABT4TUA9</accession>
<sequence length="417" mass="42834">MTPPQDPRLPDGSAAPAARERIAGIDAARALAVFGMLTVHLGVGSLGVAGLAGDEAAEAFHGLTRGRSSALFAFLAGVSLALMTGRSQPLPGLALQRPVARILVRAVVLALLGMALDVLDAPVAVILAYYAGFFVLALPLLTLGPVALGCTAAAVALIGPQASFLIRSAMGDQGFRENSIGGITDLLLTGYYPAFTFMAFVVAGMAVGRLDLNAARVRLGMLGTGAALALLGYGGSWLLLYPLGGIDRLAADLAASTWGATGLDAAGLAPMRDWVVGELGNMHGQVPTDSPLWLLIASPHSGTSYEAVGAIGTSLLVLVACLYAAEHARVPLYPLSAAGAMALTVYAGHIVVMALGGMSFQDTAPFRWEAFVVAALVLCTVWKLLLGRGPLERALGWLADRGADLVPDRGAHPARQG</sequence>
<evidence type="ECO:0000256" key="1">
    <source>
        <dbReference type="SAM" id="Phobius"/>
    </source>
</evidence>
<feature type="transmembrane region" description="Helical" evidence="1">
    <location>
        <begin position="30"/>
        <end position="49"/>
    </location>
</feature>
<feature type="transmembrane region" description="Helical" evidence="1">
    <location>
        <begin position="122"/>
        <end position="141"/>
    </location>
</feature>
<keyword evidence="1" id="KW-0812">Transmembrane</keyword>
<feature type="transmembrane region" description="Helical" evidence="1">
    <location>
        <begin position="219"/>
        <end position="240"/>
    </location>
</feature>
<keyword evidence="1" id="KW-0472">Membrane</keyword>
<evidence type="ECO:0000313" key="3">
    <source>
        <dbReference type="EMBL" id="MDA2807829.1"/>
    </source>
</evidence>
<feature type="transmembrane region" description="Helical" evidence="1">
    <location>
        <begin position="146"/>
        <end position="166"/>
    </location>
</feature>
<feature type="transmembrane region" description="Helical" evidence="1">
    <location>
        <begin position="99"/>
        <end position="116"/>
    </location>
</feature>
<dbReference type="InterPro" id="IPR012429">
    <property type="entry name" value="HGSNAT_cat"/>
</dbReference>
<gene>
    <name evidence="3" type="ORF">O4U47_25185</name>
</gene>
<protein>
    <submittedName>
        <fullName evidence="3">Heparan-alpha-glucosaminide N-acetyltransferase domain-containing protein</fullName>
    </submittedName>
</protein>
<keyword evidence="4" id="KW-1185">Reference proteome</keyword>
<dbReference type="PANTHER" id="PTHR30590:SF3">
    <property type="entry name" value="HYPOTHETICAL MEMBRANE SPANNING PROTEIN"/>
    <property type="match status" value="1"/>
</dbReference>
<proteinExistence type="predicted"/>
<dbReference type="Pfam" id="PF07786">
    <property type="entry name" value="HGSNAT_cat"/>
    <property type="match status" value="1"/>
</dbReference>
<feature type="transmembrane region" description="Helical" evidence="1">
    <location>
        <begin position="307"/>
        <end position="325"/>
    </location>
</feature>
<feature type="transmembrane region" description="Helical" evidence="1">
    <location>
        <begin position="366"/>
        <end position="386"/>
    </location>
</feature>
<comment type="caution">
    <text evidence="3">The sequence shown here is derived from an EMBL/GenBank/DDBJ whole genome shotgun (WGS) entry which is preliminary data.</text>
</comment>